<dbReference type="OrthoDB" id="1470350at2759"/>
<feature type="transmembrane region" description="Helical" evidence="1">
    <location>
        <begin position="231"/>
        <end position="250"/>
    </location>
</feature>
<dbReference type="AlphaFoldDB" id="A0A2T9ZCS2"/>
<dbReference type="GO" id="GO:0005506">
    <property type="term" value="F:iron ion binding"/>
    <property type="evidence" value="ECO:0007669"/>
    <property type="project" value="InterPro"/>
</dbReference>
<dbReference type="EMBL" id="MBFS01000487">
    <property type="protein sequence ID" value="PVV02381.1"/>
    <property type="molecule type" value="Genomic_DNA"/>
</dbReference>
<evidence type="ECO:0000256" key="1">
    <source>
        <dbReference type="SAM" id="Phobius"/>
    </source>
</evidence>
<dbReference type="SUPFAM" id="SSF48264">
    <property type="entry name" value="Cytochrome P450"/>
    <property type="match status" value="1"/>
</dbReference>
<dbReference type="Proteomes" id="UP000245609">
    <property type="component" value="Unassembled WGS sequence"/>
</dbReference>
<comment type="caution">
    <text evidence="2">The sequence shown here is derived from an EMBL/GenBank/DDBJ whole genome shotgun (WGS) entry which is preliminary data.</text>
</comment>
<gene>
    <name evidence="2" type="ORF">BB560_003166</name>
</gene>
<dbReference type="Pfam" id="PF00067">
    <property type="entry name" value="p450"/>
    <property type="match status" value="1"/>
</dbReference>
<keyword evidence="3" id="KW-1185">Reference proteome</keyword>
<name>A0A2T9ZCS2_9FUNG</name>
<keyword evidence="1" id="KW-0812">Transmembrane</keyword>
<dbReference type="InterPro" id="IPR036396">
    <property type="entry name" value="Cyt_P450_sf"/>
</dbReference>
<evidence type="ECO:0000313" key="2">
    <source>
        <dbReference type="EMBL" id="PVV02381.1"/>
    </source>
</evidence>
<dbReference type="GO" id="GO:0020037">
    <property type="term" value="F:heme binding"/>
    <property type="evidence" value="ECO:0007669"/>
    <property type="project" value="InterPro"/>
</dbReference>
<proteinExistence type="predicted"/>
<keyword evidence="1" id="KW-0472">Membrane</keyword>
<organism evidence="2 3">
    <name type="scientific">Smittium megazygosporum</name>
    <dbReference type="NCBI Taxonomy" id="133381"/>
    <lineage>
        <taxon>Eukaryota</taxon>
        <taxon>Fungi</taxon>
        <taxon>Fungi incertae sedis</taxon>
        <taxon>Zoopagomycota</taxon>
        <taxon>Kickxellomycotina</taxon>
        <taxon>Harpellomycetes</taxon>
        <taxon>Harpellales</taxon>
        <taxon>Legeriomycetaceae</taxon>
        <taxon>Smittium</taxon>
    </lineage>
</organism>
<accession>A0A2T9ZCS2</accession>
<keyword evidence="1" id="KW-1133">Transmembrane helix</keyword>
<reference evidence="2 3" key="1">
    <citation type="journal article" date="2018" name="MBio">
        <title>Comparative Genomics Reveals the Core Gene Toolbox for the Fungus-Insect Symbiosis.</title>
        <authorList>
            <person name="Wang Y."/>
            <person name="Stata M."/>
            <person name="Wang W."/>
            <person name="Stajich J.E."/>
            <person name="White M.M."/>
            <person name="Moncalvo J.M."/>
        </authorList>
    </citation>
    <scope>NUCLEOTIDE SEQUENCE [LARGE SCALE GENOMIC DNA]</scope>
    <source>
        <strain evidence="2 3">SC-DP-2</strain>
    </source>
</reference>
<dbReference type="GO" id="GO:0016705">
    <property type="term" value="F:oxidoreductase activity, acting on paired donors, with incorporation or reduction of molecular oxygen"/>
    <property type="evidence" value="ECO:0007669"/>
    <property type="project" value="InterPro"/>
</dbReference>
<protein>
    <submittedName>
        <fullName evidence="2">Uncharacterized protein</fullName>
    </submittedName>
</protein>
<dbReference type="InterPro" id="IPR001128">
    <property type="entry name" value="Cyt_P450"/>
</dbReference>
<sequence>MIPPTRLLNILVDFSSDPLLQNTLVNEQKSIIKKYGKAISINTLAKMKYLDAAIFESLLLSSPANCMHRKVKKDVVLSNGITVSKDSYISINLFENHHKKVDDYGNRIFNISKHMERKTPKELFVQSLIWGFGSLQNIVIELFVYANIDFCQEPNFKSYHAASNHEPSLRTDLFGFINKFIPLFFRLLKIVFELMEGLVAFVNLFFTFIAVPDLPSEIIRDMTRSWFADNVLGRPARFGFLLGVCLFSYLRYYSSTYTSSLIYFRVRKPFI</sequence>
<evidence type="ECO:0000313" key="3">
    <source>
        <dbReference type="Proteomes" id="UP000245609"/>
    </source>
</evidence>
<dbReference type="GO" id="GO:0004497">
    <property type="term" value="F:monooxygenase activity"/>
    <property type="evidence" value="ECO:0007669"/>
    <property type="project" value="InterPro"/>
</dbReference>
<dbReference type="Gene3D" id="1.10.630.10">
    <property type="entry name" value="Cytochrome P450"/>
    <property type="match status" value="1"/>
</dbReference>
<feature type="transmembrane region" description="Helical" evidence="1">
    <location>
        <begin position="190"/>
        <end position="211"/>
    </location>
</feature>